<evidence type="ECO:0000313" key="1">
    <source>
        <dbReference type="EMBL" id="KAI8015948.1"/>
    </source>
</evidence>
<organism evidence="1 2">
    <name type="scientific">Camellia lanceoleosa</name>
    <dbReference type="NCBI Taxonomy" id="1840588"/>
    <lineage>
        <taxon>Eukaryota</taxon>
        <taxon>Viridiplantae</taxon>
        <taxon>Streptophyta</taxon>
        <taxon>Embryophyta</taxon>
        <taxon>Tracheophyta</taxon>
        <taxon>Spermatophyta</taxon>
        <taxon>Magnoliopsida</taxon>
        <taxon>eudicotyledons</taxon>
        <taxon>Gunneridae</taxon>
        <taxon>Pentapetalae</taxon>
        <taxon>asterids</taxon>
        <taxon>Ericales</taxon>
        <taxon>Theaceae</taxon>
        <taxon>Camellia</taxon>
    </lineage>
</organism>
<keyword evidence="2" id="KW-1185">Reference proteome</keyword>
<dbReference type="Proteomes" id="UP001060215">
    <property type="component" value="Chromosome 4"/>
</dbReference>
<sequence length="83" mass="9515">MANTGLAEAYMMRRALEDKMTMKKKKKSFEGSKDKPQPQNLDPLQYSEFYQGSATIRHKLCATETELFCHCLQSSMVLILPLL</sequence>
<gene>
    <name evidence="1" type="ORF">LOK49_LG05G02906</name>
</gene>
<accession>A0ACC0HR76</accession>
<dbReference type="EMBL" id="CM045761">
    <property type="protein sequence ID" value="KAI8015948.1"/>
    <property type="molecule type" value="Genomic_DNA"/>
</dbReference>
<protein>
    <submittedName>
        <fullName evidence="1">Uncharacterized protein</fullName>
    </submittedName>
</protein>
<comment type="caution">
    <text evidence="1">The sequence shown here is derived from an EMBL/GenBank/DDBJ whole genome shotgun (WGS) entry which is preliminary data.</text>
</comment>
<reference evidence="1 2" key="1">
    <citation type="journal article" date="2022" name="Plant J.">
        <title>Chromosome-level genome of Camellia lanceoleosa provides a valuable resource for understanding genome evolution and self-incompatibility.</title>
        <authorList>
            <person name="Gong W."/>
            <person name="Xiao S."/>
            <person name="Wang L."/>
            <person name="Liao Z."/>
            <person name="Chang Y."/>
            <person name="Mo W."/>
            <person name="Hu G."/>
            <person name="Li W."/>
            <person name="Zhao G."/>
            <person name="Zhu H."/>
            <person name="Hu X."/>
            <person name="Ji K."/>
            <person name="Xiang X."/>
            <person name="Song Q."/>
            <person name="Yuan D."/>
            <person name="Jin S."/>
            <person name="Zhang L."/>
        </authorList>
    </citation>
    <scope>NUCLEOTIDE SEQUENCE [LARGE SCALE GENOMIC DNA]</scope>
    <source>
        <strain evidence="1">SQ_2022a</strain>
    </source>
</reference>
<evidence type="ECO:0000313" key="2">
    <source>
        <dbReference type="Proteomes" id="UP001060215"/>
    </source>
</evidence>
<name>A0ACC0HR76_9ERIC</name>
<proteinExistence type="predicted"/>